<proteinExistence type="predicted"/>
<evidence type="ECO:0000313" key="1">
    <source>
        <dbReference type="EMBL" id="KAF6171227.1"/>
    </source>
</evidence>
<dbReference type="AlphaFoldDB" id="A0A7J7NVK7"/>
<reference evidence="1 2" key="1">
    <citation type="journal article" date="2020" name="IScience">
        <title>Genome Sequencing of the Endangered Kingdonia uniflora (Circaeasteraceae, Ranunculales) Reveals Potential Mechanisms of Evolutionary Specialization.</title>
        <authorList>
            <person name="Sun Y."/>
            <person name="Deng T."/>
            <person name="Zhang A."/>
            <person name="Moore M.J."/>
            <person name="Landis J.B."/>
            <person name="Lin N."/>
            <person name="Zhang H."/>
            <person name="Zhang X."/>
            <person name="Huang J."/>
            <person name="Zhang X."/>
            <person name="Sun H."/>
            <person name="Wang H."/>
        </authorList>
    </citation>
    <scope>NUCLEOTIDE SEQUENCE [LARGE SCALE GENOMIC DNA]</scope>
    <source>
        <strain evidence="1">TB1705</strain>
        <tissue evidence="1">Leaf</tissue>
    </source>
</reference>
<feature type="non-terminal residue" evidence="1">
    <location>
        <position position="1"/>
    </location>
</feature>
<dbReference type="Proteomes" id="UP000541444">
    <property type="component" value="Unassembled WGS sequence"/>
</dbReference>
<dbReference type="EMBL" id="JACGCM010000511">
    <property type="protein sequence ID" value="KAF6171227.1"/>
    <property type="molecule type" value="Genomic_DNA"/>
</dbReference>
<sequence length="63" mass="7740">NFLLRKKKKKKYIYIYIAYQRSATKDFDKDEPPSTKIKDRYIYIVTAPNYVSKYPLKFSEFYL</sequence>
<accession>A0A7J7NVK7</accession>
<evidence type="ECO:0000313" key="2">
    <source>
        <dbReference type="Proteomes" id="UP000541444"/>
    </source>
</evidence>
<comment type="caution">
    <text evidence="1">The sequence shown here is derived from an EMBL/GenBank/DDBJ whole genome shotgun (WGS) entry which is preliminary data.</text>
</comment>
<protein>
    <submittedName>
        <fullName evidence="1">Uncharacterized protein</fullName>
    </submittedName>
</protein>
<name>A0A7J7NVK7_9MAGN</name>
<gene>
    <name evidence="1" type="ORF">GIB67_001942</name>
</gene>
<keyword evidence="2" id="KW-1185">Reference proteome</keyword>
<organism evidence="1 2">
    <name type="scientific">Kingdonia uniflora</name>
    <dbReference type="NCBI Taxonomy" id="39325"/>
    <lineage>
        <taxon>Eukaryota</taxon>
        <taxon>Viridiplantae</taxon>
        <taxon>Streptophyta</taxon>
        <taxon>Embryophyta</taxon>
        <taxon>Tracheophyta</taxon>
        <taxon>Spermatophyta</taxon>
        <taxon>Magnoliopsida</taxon>
        <taxon>Ranunculales</taxon>
        <taxon>Circaeasteraceae</taxon>
        <taxon>Kingdonia</taxon>
    </lineage>
</organism>